<feature type="transmembrane region" description="Helical" evidence="11">
    <location>
        <begin position="828"/>
        <end position="846"/>
    </location>
</feature>
<evidence type="ECO:0000256" key="10">
    <source>
        <dbReference type="SAM" id="MobiDB-lite"/>
    </source>
</evidence>
<dbReference type="InterPro" id="IPR044817">
    <property type="entry name" value="SBP-like"/>
</dbReference>
<organism evidence="13 14">
    <name type="scientific">Oryza rufipogon</name>
    <name type="common">Brownbeard rice</name>
    <name type="synonym">Asian wild rice</name>
    <dbReference type="NCBI Taxonomy" id="4529"/>
    <lineage>
        <taxon>Eukaryota</taxon>
        <taxon>Viridiplantae</taxon>
        <taxon>Streptophyta</taxon>
        <taxon>Embryophyta</taxon>
        <taxon>Tracheophyta</taxon>
        <taxon>Spermatophyta</taxon>
        <taxon>Magnoliopsida</taxon>
        <taxon>Liliopsida</taxon>
        <taxon>Poales</taxon>
        <taxon>Poaceae</taxon>
        <taxon>BOP clade</taxon>
        <taxon>Oryzoideae</taxon>
        <taxon>Oryzeae</taxon>
        <taxon>Oryzinae</taxon>
        <taxon>Oryza</taxon>
    </lineage>
</organism>
<dbReference type="PROSITE" id="PS51141">
    <property type="entry name" value="ZF_SBP"/>
    <property type="match status" value="1"/>
</dbReference>
<evidence type="ECO:0000256" key="7">
    <source>
        <dbReference type="ARBA" id="ARBA00023163"/>
    </source>
</evidence>
<dbReference type="GO" id="GO:0005634">
    <property type="term" value="C:nucleus"/>
    <property type="evidence" value="ECO:0007669"/>
    <property type="project" value="UniProtKB-SubCell"/>
</dbReference>
<dbReference type="GO" id="GO:0008270">
    <property type="term" value="F:zinc ion binding"/>
    <property type="evidence" value="ECO:0007669"/>
    <property type="project" value="UniProtKB-KW"/>
</dbReference>
<dbReference type="Pfam" id="PF26102">
    <property type="entry name" value="Ig_SPL7"/>
    <property type="match status" value="1"/>
</dbReference>
<keyword evidence="8" id="KW-0539">Nucleus</keyword>
<dbReference type="Gramene" id="ORUFI01G13230.3">
    <property type="protein sequence ID" value="ORUFI01G13230.3"/>
    <property type="gene ID" value="ORUFI01G13230"/>
</dbReference>
<evidence type="ECO:0000256" key="6">
    <source>
        <dbReference type="ARBA" id="ARBA00023125"/>
    </source>
</evidence>
<evidence type="ECO:0000256" key="8">
    <source>
        <dbReference type="ARBA" id="ARBA00023242"/>
    </source>
</evidence>
<dbReference type="GO" id="GO:0003677">
    <property type="term" value="F:DNA binding"/>
    <property type="evidence" value="ECO:0007669"/>
    <property type="project" value="UniProtKB-KW"/>
</dbReference>
<reference evidence="13" key="2">
    <citation type="submission" date="2015-06" db="UniProtKB">
        <authorList>
            <consortium name="EnsemblPlants"/>
        </authorList>
    </citation>
    <scope>IDENTIFICATION</scope>
</reference>
<comment type="subcellular location">
    <subcellularLocation>
        <location evidence="1">Nucleus</location>
    </subcellularLocation>
</comment>
<dbReference type="STRING" id="4529.A0A0E0MV01"/>
<feature type="compositionally biased region" description="Polar residues" evidence="10">
    <location>
        <begin position="72"/>
        <end position="87"/>
    </location>
</feature>
<keyword evidence="11" id="KW-0812">Transmembrane</keyword>
<dbReference type="Gene3D" id="4.10.1100.10">
    <property type="entry name" value="Transcription factor, SBP-box domain"/>
    <property type="match status" value="1"/>
</dbReference>
<dbReference type="Gene3D" id="1.25.40.20">
    <property type="entry name" value="Ankyrin repeat-containing domain"/>
    <property type="match status" value="1"/>
</dbReference>
<evidence type="ECO:0000313" key="13">
    <source>
        <dbReference type="EnsemblPlants" id="ORUFI01G13230.3"/>
    </source>
</evidence>
<keyword evidence="7" id="KW-0804">Transcription</keyword>
<keyword evidence="6" id="KW-0238">DNA-binding</keyword>
<dbReference type="Proteomes" id="UP000008022">
    <property type="component" value="Unassembled WGS sequence"/>
</dbReference>
<dbReference type="SUPFAM" id="SSF48403">
    <property type="entry name" value="Ankyrin repeat"/>
    <property type="match status" value="1"/>
</dbReference>
<protein>
    <recommendedName>
        <fullName evidence="12">SBP-type domain-containing protein</fullName>
    </recommendedName>
</protein>
<evidence type="ECO:0000313" key="14">
    <source>
        <dbReference type="Proteomes" id="UP000008022"/>
    </source>
</evidence>
<reference evidence="14" key="1">
    <citation type="submission" date="2013-06" db="EMBL/GenBank/DDBJ databases">
        <authorList>
            <person name="Zhao Q."/>
        </authorList>
    </citation>
    <scope>NUCLEOTIDE SEQUENCE</scope>
    <source>
        <strain evidence="14">cv. W1943</strain>
    </source>
</reference>
<keyword evidence="5" id="KW-0805">Transcription regulation</keyword>
<feature type="domain" description="SBP-type" evidence="12">
    <location>
        <begin position="104"/>
        <end position="181"/>
    </location>
</feature>
<evidence type="ECO:0000256" key="2">
    <source>
        <dbReference type="ARBA" id="ARBA00022723"/>
    </source>
</evidence>
<keyword evidence="14" id="KW-1185">Reference proteome</keyword>
<keyword evidence="11" id="KW-1133">Transmembrane helix</keyword>
<proteinExistence type="predicted"/>
<evidence type="ECO:0000256" key="11">
    <source>
        <dbReference type="SAM" id="Phobius"/>
    </source>
</evidence>
<keyword evidence="11" id="KW-0472">Membrane</keyword>
<keyword evidence="4" id="KW-0862">Zinc</keyword>
<dbReference type="OMA" id="GWMYARV"/>
<dbReference type="InterPro" id="IPR036770">
    <property type="entry name" value="Ankyrin_rpt-contain_sf"/>
</dbReference>
<evidence type="ECO:0000259" key="12">
    <source>
        <dbReference type="PROSITE" id="PS51141"/>
    </source>
</evidence>
<evidence type="ECO:0000256" key="3">
    <source>
        <dbReference type="ARBA" id="ARBA00022771"/>
    </source>
</evidence>
<dbReference type="Pfam" id="PF03110">
    <property type="entry name" value="SBP"/>
    <property type="match status" value="1"/>
</dbReference>
<evidence type="ECO:0000256" key="9">
    <source>
        <dbReference type="PROSITE-ProRule" id="PRU00470"/>
    </source>
</evidence>
<dbReference type="SUPFAM" id="SSF103612">
    <property type="entry name" value="SBT domain"/>
    <property type="match status" value="1"/>
</dbReference>
<dbReference type="AlphaFoldDB" id="A0A0E0MV01"/>
<dbReference type="PANTHER" id="PTHR31251:SF204">
    <property type="entry name" value="SQUAMOSA PROMOTER-BINDING-LIKE PROTEIN 1"/>
    <property type="match status" value="1"/>
</dbReference>
<feature type="region of interest" description="Disordered" evidence="10">
    <location>
        <begin position="55"/>
        <end position="98"/>
    </location>
</feature>
<sequence>MSSGLKKKGLEWDLNDWRWDSNLFLATPSNASPSKCSRRELGRAEGEIDFGVVDKRRRVSPEDDDGEECINAATTNGDDGQISGQRGRSSEDEMPRQGTCSSSGPCCQVDGCTVNLSSARDYNKRHKVCEVHTKSGVVRIKNVEHRFCQQCSRFHFLQEFDEGKKSCRSRLAQHNRRRRKVQVQAGVDVNSLHENHSLSNTLLLLLKQLSGLDSSGPSEQINGPNYLTNLVKNLAALAGTQRNQDMLKNANSAAIASHTGNYVAKGNSLHDSRPHIPVGTESTAEEPTVERRVQNFDLNDAYVEGDENRTDKIVFKLFGKEPNDFPSDLRAQILSWLSNCPSDIESYIRPGCIILTIYMRLPNWMWDKLAADPAHWIQKLISLSTDTLWRTGWMYARVQDYLTLSCNGNLMLASPWQPAIGNKHQILFITPIAVACSSTANFSVKGLNIAQPTTKLLCIFGGKYLIQEATEKLLDDTKMQRGPQCLTFSCSFPSTSGRGFIENSCFLFQVEDLDQSSLSFPFVVAEEDVCSEIRTLEHLLNLVSFDDTLVEKNDLLASRDRALNFLHEFGWFLQRSHIRATSETPKDCTEGFPAARFRWLLSFAVDREFCAVIKKLLDTLFQGGVDLDVQSTVEFVLKQDLVFVAVNKRSKPLIDFLLTYTTSSAPMDGTESAAPAQFLFTPDIAGPSDITPLHIAATYSDTAGVLDALTDDPQQLGIKAWKNARDATGLTPEDYARKRGHESYIEMVQNKIDSRLPKAHVSVTISSTTSTTDFTEKHASQSKTTDQTAFDVEKGQQISTKPPLSCRQCLPELAYRHHLNRFLSTRPAVLSLVAIAAVCVCVGLIMQGPPHIGGMRGPFRWNSLRSGPK</sequence>
<keyword evidence="2" id="KW-0479">Metal-binding</keyword>
<dbReference type="eggNOG" id="ENOG502QS71">
    <property type="taxonomic scope" value="Eukaryota"/>
</dbReference>
<evidence type="ECO:0000256" key="5">
    <source>
        <dbReference type="ARBA" id="ARBA00023015"/>
    </source>
</evidence>
<evidence type="ECO:0000256" key="4">
    <source>
        <dbReference type="ARBA" id="ARBA00022833"/>
    </source>
</evidence>
<dbReference type="InterPro" id="IPR004333">
    <property type="entry name" value="SBP_dom"/>
</dbReference>
<accession>A0A0E0MV01</accession>
<name>A0A0E0MV01_ORYRU</name>
<dbReference type="InterPro" id="IPR036893">
    <property type="entry name" value="SBP_sf"/>
</dbReference>
<dbReference type="EnsemblPlants" id="ORUFI01G13230.3">
    <property type="protein sequence ID" value="ORUFI01G13230.3"/>
    <property type="gene ID" value="ORUFI01G13230"/>
</dbReference>
<keyword evidence="3 9" id="KW-0863">Zinc-finger</keyword>
<evidence type="ECO:0000256" key="1">
    <source>
        <dbReference type="ARBA" id="ARBA00004123"/>
    </source>
</evidence>
<dbReference type="PANTHER" id="PTHR31251">
    <property type="entry name" value="SQUAMOSA PROMOTER-BINDING-LIKE PROTEIN 4"/>
    <property type="match status" value="1"/>
</dbReference>